<dbReference type="Proteomes" id="UP000192140">
    <property type="component" value="Unassembled WGS sequence"/>
</dbReference>
<keyword evidence="3" id="KW-1003">Cell membrane</keyword>
<feature type="transmembrane region" description="Helical" evidence="7">
    <location>
        <begin position="108"/>
        <end position="133"/>
    </location>
</feature>
<keyword evidence="5 7" id="KW-1133">Transmembrane helix</keyword>
<feature type="transmembrane region" description="Helical" evidence="7">
    <location>
        <begin position="170"/>
        <end position="192"/>
    </location>
</feature>
<comment type="caution">
    <text evidence="8">The sequence shown here is derived from an EMBL/GenBank/DDBJ whole genome shotgun (WGS) entry which is preliminary data.</text>
</comment>
<evidence type="ECO:0000256" key="7">
    <source>
        <dbReference type="SAM" id="Phobius"/>
    </source>
</evidence>
<feature type="transmembrane region" description="Helical" evidence="7">
    <location>
        <begin position="145"/>
        <end position="164"/>
    </location>
</feature>
<dbReference type="AlphaFoldDB" id="A0A1S7TRV1"/>
<feature type="transmembrane region" description="Helical" evidence="7">
    <location>
        <begin position="286"/>
        <end position="305"/>
    </location>
</feature>
<dbReference type="EMBL" id="FCNP01000030">
    <property type="protein sequence ID" value="CVI57344.1"/>
    <property type="molecule type" value="Genomic_DNA"/>
</dbReference>
<dbReference type="GO" id="GO:0005886">
    <property type="term" value="C:plasma membrane"/>
    <property type="evidence" value="ECO:0007669"/>
    <property type="project" value="UniProtKB-SubCell"/>
</dbReference>
<comment type="subcellular location">
    <subcellularLocation>
        <location evidence="1">Cell membrane</location>
        <topology evidence="1">Multi-pass membrane protein</topology>
    </subcellularLocation>
</comment>
<evidence type="ECO:0000313" key="8">
    <source>
        <dbReference type="EMBL" id="CVI57344.1"/>
    </source>
</evidence>
<reference evidence="8" key="1">
    <citation type="submission" date="2016-01" db="EMBL/GenBank/DDBJ databases">
        <authorList>
            <person name="Regsiter A."/>
            <person name="william w."/>
        </authorList>
    </citation>
    <scope>NUCLEOTIDE SEQUENCE</scope>
    <source>
        <strain evidence="8">NCPPB 1641</strain>
    </source>
</reference>
<evidence type="ECO:0000256" key="1">
    <source>
        <dbReference type="ARBA" id="ARBA00004651"/>
    </source>
</evidence>
<dbReference type="CDD" id="cd06173">
    <property type="entry name" value="MFS_MefA_like"/>
    <property type="match status" value="1"/>
</dbReference>
<feature type="transmembrane region" description="Helical" evidence="7">
    <location>
        <begin position="49"/>
        <end position="70"/>
    </location>
</feature>
<name>A0A1S7TRV1_9HYPH</name>
<evidence type="ECO:0000256" key="6">
    <source>
        <dbReference type="ARBA" id="ARBA00023136"/>
    </source>
</evidence>
<dbReference type="Gene3D" id="1.20.1250.20">
    <property type="entry name" value="MFS general substrate transporter like domains"/>
    <property type="match status" value="1"/>
</dbReference>
<dbReference type="SUPFAM" id="SSF103473">
    <property type="entry name" value="MFS general substrate transporter"/>
    <property type="match status" value="1"/>
</dbReference>
<evidence type="ECO:0000256" key="3">
    <source>
        <dbReference type="ARBA" id="ARBA00022475"/>
    </source>
</evidence>
<evidence type="ECO:0000256" key="5">
    <source>
        <dbReference type="ARBA" id="ARBA00022989"/>
    </source>
</evidence>
<evidence type="ECO:0000256" key="4">
    <source>
        <dbReference type="ARBA" id="ARBA00022692"/>
    </source>
</evidence>
<feature type="transmembrane region" description="Helical" evidence="7">
    <location>
        <begin position="260"/>
        <end position="279"/>
    </location>
</feature>
<feature type="transmembrane region" description="Helical" evidence="7">
    <location>
        <begin position="227"/>
        <end position="248"/>
    </location>
</feature>
<keyword evidence="2" id="KW-0813">Transport</keyword>
<dbReference type="PANTHER" id="PTHR23513">
    <property type="entry name" value="INTEGRAL MEMBRANE EFFLUX PROTEIN-RELATED"/>
    <property type="match status" value="1"/>
</dbReference>
<evidence type="ECO:0000313" key="9">
    <source>
        <dbReference type="Proteomes" id="UP000192140"/>
    </source>
</evidence>
<feature type="transmembrane region" description="Helical" evidence="7">
    <location>
        <begin position="346"/>
        <end position="365"/>
    </location>
</feature>
<protein>
    <submittedName>
        <fullName evidence="8">Arabinose efflux permease family protein</fullName>
    </submittedName>
</protein>
<feature type="transmembrane region" description="Helical" evidence="7">
    <location>
        <begin position="311"/>
        <end position="334"/>
    </location>
</feature>
<organism evidence="8 9">
    <name type="scientific">Agrobacterium deltaense NCPPB 1641</name>
    <dbReference type="NCBI Taxonomy" id="1183425"/>
    <lineage>
        <taxon>Bacteria</taxon>
        <taxon>Pseudomonadati</taxon>
        <taxon>Pseudomonadota</taxon>
        <taxon>Alphaproteobacteria</taxon>
        <taxon>Hyphomicrobiales</taxon>
        <taxon>Rhizobiaceae</taxon>
        <taxon>Rhizobium/Agrobacterium group</taxon>
        <taxon>Agrobacterium</taxon>
    </lineage>
</organism>
<feature type="transmembrane region" description="Helical" evidence="7">
    <location>
        <begin position="82"/>
        <end position="102"/>
    </location>
</feature>
<keyword evidence="9" id="KW-1185">Reference proteome</keyword>
<gene>
    <name evidence="8" type="ORF">AGR7A_Lc10039</name>
</gene>
<dbReference type="InterPro" id="IPR036259">
    <property type="entry name" value="MFS_trans_sf"/>
</dbReference>
<dbReference type="PANTHER" id="PTHR23513:SF11">
    <property type="entry name" value="STAPHYLOFERRIN A TRANSPORTER"/>
    <property type="match status" value="1"/>
</dbReference>
<dbReference type="Pfam" id="PF05977">
    <property type="entry name" value="MFS_3"/>
    <property type="match status" value="1"/>
</dbReference>
<dbReference type="RefSeq" id="WP_162936009.1">
    <property type="nucleotide sequence ID" value="NZ_LT009776.1"/>
</dbReference>
<feature type="transmembrane region" description="Helical" evidence="7">
    <location>
        <begin position="20"/>
        <end position="43"/>
    </location>
</feature>
<accession>A0A1S7TRV1</accession>
<feature type="transmembrane region" description="Helical" evidence="7">
    <location>
        <begin position="377"/>
        <end position="396"/>
    </location>
</feature>
<keyword evidence="4 7" id="KW-0812">Transmembrane</keyword>
<dbReference type="InterPro" id="IPR010290">
    <property type="entry name" value="TM_effector"/>
</dbReference>
<keyword evidence="6 7" id="KW-0472">Membrane</keyword>
<evidence type="ECO:0000256" key="2">
    <source>
        <dbReference type="ARBA" id="ARBA00022448"/>
    </source>
</evidence>
<proteinExistence type="predicted"/>
<sequence length="410" mass="44136">MIWDSKILVVLNQSKTYRYFLFSSFFGALGFYLQMVAQAWLVFSLTHSTSMIGLLAICQFGPLVVFGLFAGPLVDARSPRTILIGSYSLMVASGIVVAVLILSNSMTISVLLLFATLRGFLTCIMAPASRTFVINVVAQEKVPNAFGLSAAADNLAVMIGPAIAGIVISWAGAATCFLLYSASFLGMIWVLYRWKPEDCERLEGRPSFELLKRGLKYVAINPRRRSLFFFLFVVTFIPMSFATTLPILALDTLKRDATVYGILLSSLGVGSLIGSLAVAARRHISVKWAFLAVSGLGVCELLLVSQSIVPVLALIVGAAGCCMTFYVVSIHSVITQETEHHYQGRIGALYNYLVFGVGPLGSSLSGWISERGGTDTAFMLGGIISLLVAVSGLAAFRSDEAGSKTLSDRL</sequence>